<protein>
    <submittedName>
        <fullName evidence="2">Uncharacterized protein</fullName>
    </submittedName>
</protein>
<feature type="region of interest" description="Disordered" evidence="1">
    <location>
        <begin position="184"/>
        <end position="226"/>
    </location>
</feature>
<evidence type="ECO:0000313" key="2">
    <source>
        <dbReference type="EMBL" id="KKW06019.1"/>
    </source>
</evidence>
<gene>
    <name evidence="2" type="ORF">UY40_C0004G0003</name>
</gene>
<evidence type="ECO:0000313" key="3">
    <source>
        <dbReference type="Proteomes" id="UP000034119"/>
    </source>
</evidence>
<name>A0A0G1YHY4_9BACT</name>
<organism evidence="2 3">
    <name type="scientific">candidate division CPR1 bacterium GW2011_GWC1_49_13</name>
    <dbReference type="NCBI Taxonomy" id="1618342"/>
    <lineage>
        <taxon>Bacteria</taxon>
        <taxon>candidate division CPR1</taxon>
    </lineage>
</organism>
<feature type="compositionally biased region" description="Basic and acidic residues" evidence="1">
    <location>
        <begin position="184"/>
        <end position="194"/>
    </location>
</feature>
<dbReference type="EMBL" id="LCPW01000004">
    <property type="protein sequence ID" value="KKW06019.1"/>
    <property type="molecule type" value="Genomic_DNA"/>
</dbReference>
<reference evidence="2 3" key="1">
    <citation type="journal article" date="2015" name="Nature">
        <title>rRNA introns, odd ribosomes, and small enigmatic genomes across a large radiation of phyla.</title>
        <authorList>
            <person name="Brown C.T."/>
            <person name="Hug L.A."/>
            <person name="Thomas B.C."/>
            <person name="Sharon I."/>
            <person name="Castelle C.J."/>
            <person name="Singh A."/>
            <person name="Wilkins M.J."/>
            <person name="Williams K.H."/>
            <person name="Banfield J.F."/>
        </authorList>
    </citation>
    <scope>NUCLEOTIDE SEQUENCE [LARGE SCALE GENOMIC DNA]</scope>
</reference>
<proteinExistence type="predicted"/>
<accession>A0A0G1YHY4</accession>
<evidence type="ECO:0000256" key="1">
    <source>
        <dbReference type="SAM" id="MobiDB-lite"/>
    </source>
</evidence>
<dbReference type="Proteomes" id="UP000034119">
    <property type="component" value="Unassembled WGS sequence"/>
</dbReference>
<sequence>MNTNSNTIMLLCPFCVKEGKTNPVETPKHSVFVPALFDHYIPPWERSKGFVSLIKAAELRPEFRALIKEGRNGKKLAVYICREHLKVISDKALEKQLGFRLFTQSLLKVEERKLKKQEAQAQKNLGLLSSLLPPEEQAALLKVAENADQQEIQAAVKETVEPNPPYKGLEVGVSTRSRRVSLKIKEASVAEGKGHKPKARTSKGGQGKNLANRKKREEDEELNPTI</sequence>
<comment type="caution">
    <text evidence="2">The sequence shown here is derived from an EMBL/GenBank/DDBJ whole genome shotgun (WGS) entry which is preliminary data.</text>
</comment>
<dbReference type="AlphaFoldDB" id="A0A0G1YHY4"/>